<dbReference type="InterPro" id="IPR008972">
    <property type="entry name" value="Cupredoxin"/>
</dbReference>
<dbReference type="STRING" id="40149.A0A0E0DQE3"/>
<name>A0A0E0DQE3_9ORYZ</name>
<dbReference type="PANTHER" id="PTHR33021:SF14">
    <property type="entry name" value="OS01G0272700 PROTEIN"/>
    <property type="match status" value="1"/>
</dbReference>
<feature type="domain" description="Phytocyanin" evidence="1">
    <location>
        <begin position="13"/>
        <end position="116"/>
    </location>
</feature>
<dbReference type="Gene3D" id="2.60.40.420">
    <property type="entry name" value="Cupredoxins - blue copper proteins"/>
    <property type="match status" value="1"/>
</dbReference>
<organism evidence="2">
    <name type="scientific">Oryza meridionalis</name>
    <dbReference type="NCBI Taxonomy" id="40149"/>
    <lineage>
        <taxon>Eukaryota</taxon>
        <taxon>Viridiplantae</taxon>
        <taxon>Streptophyta</taxon>
        <taxon>Embryophyta</taxon>
        <taxon>Tracheophyta</taxon>
        <taxon>Spermatophyta</taxon>
        <taxon>Magnoliopsida</taxon>
        <taxon>Liliopsida</taxon>
        <taxon>Poales</taxon>
        <taxon>Poaceae</taxon>
        <taxon>BOP clade</taxon>
        <taxon>Oryzoideae</taxon>
        <taxon>Oryzeae</taxon>
        <taxon>Oryzinae</taxon>
        <taxon>Oryza</taxon>
    </lineage>
</organism>
<keyword evidence="3" id="KW-1185">Reference proteome</keyword>
<dbReference type="InterPro" id="IPR039391">
    <property type="entry name" value="Phytocyanin-like"/>
</dbReference>
<dbReference type="SUPFAM" id="SSF49503">
    <property type="entry name" value="Cupredoxins"/>
    <property type="match status" value="1"/>
</dbReference>
<evidence type="ECO:0000259" key="1">
    <source>
        <dbReference type="PROSITE" id="PS51485"/>
    </source>
</evidence>
<protein>
    <recommendedName>
        <fullName evidence="1">Phytocyanin domain-containing protein</fullName>
    </recommendedName>
</protein>
<reference evidence="2" key="2">
    <citation type="submission" date="2018-05" db="EMBL/GenBank/DDBJ databases">
        <title>OmerRS3 (Oryza meridionalis Reference Sequence Version 3).</title>
        <authorList>
            <person name="Zhang J."/>
            <person name="Kudrna D."/>
            <person name="Lee S."/>
            <person name="Talag J."/>
            <person name="Welchert J."/>
            <person name="Wing R.A."/>
        </authorList>
    </citation>
    <scope>NUCLEOTIDE SEQUENCE [LARGE SCALE GENOMIC DNA]</scope>
    <source>
        <strain evidence="2">cv. OR44</strain>
    </source>
</reference>
<dbReference type="AlphaFoldDB" id="A0A0E0DQE3"/>
<reference evidence="2" key="1">
    <citation type="submission" date="2015-04" db="UniProtKB">
        <authorList>
            <consortium name="EnsemblPlants"/>
        </authorList>
    </citation>
    <scope>IDENTIFICATION</scope>
</reference>
<dbReference type="HOGENOM" id="CLU_058719_4_3_1"/>
<dbReference type="EnsemblPlants" id="OMERI05G11790.1">
    <property type="protein sequence ID" value="OMERI05G11790.1"/>
    <property type="gene ID" value="OMERI05G11790"/>
</dbReference>
<dbReference type="Pfam" id="PF02298">
    <property type="entry name" value="Cu_bind_like"/>
    <property type="match status" value="1"/>
</dbReference>
<dbReference type="GO" id="GO:0005886">
    <property type="term" value="C:plasma membrane"/>
    <property type="evidence" value="ECO:0007669"/>
    <property type="project" value="TreeGrafter"/>
</dbReference>
<dbReference type="Proteomes" id="UP000008021">
    <property type="component" value="Chromosome 5"/>
</dbReference>
<evidence type="ECO:0000313" key="3">
    <source>
        <dbReference type="Proteomes" id="UP000008021"/>
    </source>
</evidence>
<accession>A0A0E0DQE3</accession>
<sequence length="129" mass="14249">MAHLKFFSSSATGGFHVGGPRGWHVPDANTSYAWWAMNNRFHVSDSLYFKYGGDDSVLVIDREAFNGCNATEPVARFADGATTMPLEHPGFFCFISGSPEHSLVEKSFLVSVRNPPIVPVFKPGLRIRD</sequence>
<proteinExistence type="predicted"/>
<dbReference type="Gramene" id="OMERI05G11790.1">
    <property type="protein sequence ID" value="OMERI05G11790.1"/>
    <property type="gene ID" value="OMERI05G11790"/>
</dbReference>
<dbReference type="PANTHER" id="PTHR33021">
    <property type="entry name" value="BLUE COPPER PROTEIN"/>
    <property type="match status" value="1"/>
</dbReference>
<dbReference type="GO" id="GO:0009055">
    <property type="term" value="F:electron transfer activity"/>
    <property type="evidence" value="ECO:0007669"/>
    <property type="project" value="InterPro"/>
</dbReference>
<dbReference type="InterPro" id="IPR003245">
    <property type="entry name" value="Phytocyanin_dom"/>
</dbReference>
<evidence type="ECO:0000313" key="2">
    <source>
        <dbReference type="EnsemblPlants" id="OMERI05G11790.1"/>
    </source>
</evidence>
<dbReference type="PROSITE" id="PS51485">
    <property type="entry name" value="PHYTOCYANIN"/>
    <property type="match status" value="1"/>
</dbReference>